<dbReference type="AlphaFoldDB" id="A0AAN9QF65"/>
<keyword evidence="2" id="KW-1185">Reference proteome</keyword>
<evidence type="ECO:0000313" key="1">
    <source>
        <dbReference type="EMBL" id="KAK7329073.1"/>
    </source>
</evidence>
<comment type="caution">
    <text evidence="1">The sequence shown here is derived from an EMBL/GenBank/DDBJ whole genome shotgun (WGS) entry which is preliminary data.</text>
</comment>
<proteinExistence type="predicted"/>
<dbReference type="Proteomes" id="UP001367508">
    <property type="component" value="Unassembled WGS sequence"/>
</dbReference>
<dbReference type="EMBL" id="JAYMYQ010000005">
    <property type="protein sequence ID" value="KAK7329073.1"/>
    <property type="molecule type" value="Genomic_DNA"/>
</dbReference>
<gene>
    <name evidence="1" type="ORF">VNO77_23219</name>
</gene>
<organism evidence="1 2">
    <name type="scientific">Canavalia gladiata</name>
    <name type="common">Sword bean</name>
    <name type="synonym">Dolichos gladiatus</name>
    <dbReference type="NCBI Taxonomy" id="3824"/>
    <lineage>
        <taxon>Eukaryota</taxon>
        <taxon>Viridiplantae</taxon>
        <taxon>Streptophyta</taxon>
        <taxon>Embryophyta</taxon>
        <taxon>Tracheophyta</taxon>
        <taxon>Spermatophyta</taxon>
        <taxon>Magnoliopsida</taxon>
        <taxon>eudicotyledons</taxon>
        <taxon>Gunneridae</taxon>
        <taxon>Pentapetalae</taxon>
        <taxon>rosids</taxon>
        <taxon>fabids</taxon>
        <taxon>Fabales</taxon>
        <taxon>Fabaceae</taxon>
        <taxon>Papilionoideae</taxon>
        <taxon>50 kb inversion clade</taxon>
        <taxon>NPAAA clade</taxon>
        <taxon>indigoferoid/millettioid clade</taxon>
        <taxon>Phaseoleae</taxon>
        <taxon>Canavalia</taxon>
    </lineage>
</organism>
<protein>
    <submittedName>
        <fullName evidence="1">Uncharacterized protein</fullName>
    </submittedName>
</protein>
<reference evidence="1 2" key="1">
    <citation type="submission" date="2024-01" db="EMBL/GenBank/DDBJ databases">
        <title>The genomes of 5 underutilized Papilionoideae crops provide insights into root nodulation and disease resistanc.</title>
        <authorList>
            <person name="Jiang F."/>
        </authorList>
    </citation>
    <scope>NUCLEOTIDE SEQUENCE [LARGE SCALE GENOMIC DNA]</scope>
    <source>
        <strain evidence="1">LVBAO_FW01</strain>
        <tissue evidence="1">Leaves</tissue>
    </source>
</reference>
<evidence type="ECO:0000313" key="2">
    <source>
        <dbReference type="Proteomes" id="UP001367508"/>
    </source>
</evidence>
<accession>A0AAN9QF65</accession>
<name>A0AAN9QF65_CANGL</name>
<sequence length="282" mass="31621">MCPSEYAVVLLCIIFKKKNAAHEDQIQGLEFSGQSAYHQDKLLVAEFTTKNHEVVWDIMERISHFTTRQTRGFLLYSDMPITLCENYWTLIESIRDKFCPIEALTASTISFALSLTPIMVFAVGSLPSCTSSAVYTLTVTLITSNYLELSEQNAPLIRGTTFSSMTKASELQQSKCNCIGQDPTCNQTCFQKSSKTEAAVIIPFMHYILHAASVMILNTSRTGSVNLQLPLNLREIKSSSSYTAMTEARENDLESRIEREILEKSSSPSSPLLYLYPSHFFS</sequence>